<dbReference type="PANTHER" id="PTHR37825:SF1">
    <property type="entry name" value="TRNA(MET) CYTIDINE ACETATE LIGASE"/>
    <property type="match status" value="1"/>
</dbReference>
<keyword evidence="1 2" id="KW-0819">tRNA processing</keyword>
<proteinExistence type="inferred from homology"/>
<dbReference type="AlphaFoldDB" id="A0A1U7NLL5"/>
<feature type="binding site" evidence="2">
    <location>
        <position position="101"/>
    </location>
    <ligand>
        <name>ATP</name>
        <dbReference type="ChEBI" id="CHEBI:30616"/>
    </ligand>
</feature>
<comment type="similarity">
    <text evidence="2">Belongs to the TmcAL family.</text>
</comment>
<comment type="caution">
    <text evidence="3">The sequence shown here is derived from an EMBL/GenBank/DDBJ whole genome shotgun (WGS) entry which is preliminary data.</text>
</comment>
<dbReference type="GO" id="GO:0016879">
    <property type="term" value="F:ligase activity, forming carbon-nitrogen bonds"/>
    <property type="evidence" value="ECO:0007669"/>
    <property type="project" value="UniProtKB-UniRule"/>
</dbReference>
<dbReference type="GO" id="GO:0005524">
    <property type="term" value="F:ATP binding"/>
    <property type="evidence" value="ECO:0007669"/>
    <property type="project" value="UniProtKB-KW"/>
</dbReference>
<dbReference type="Pfam" id="PF05636">
    <property type="entry name" value="HIGH_NTase1"/>
    <property type="match status" value="1"/>
</dbReference>
<dbReference type="InterPro" id="IPR008513">
    <property type="entry name" value="tRNA(Met)_cyd_acetate_ligase"/>
</dbReference>
<dbReference type="Proteomes" id="UP000186705">
    <property type="component" value="Unassembled WGS sequence"/>
</dbReference>
<comment type="caution">
    <text evidence="2">Lacks conserved residue(s) required for the propagation of feature annotation.</text>
</comment>
<dbReference type="Gene3D" id="3.40.50.620">
    <property type="entry name" value="HUPs"/>
    <property type="match status" value="1"/>
</dbReference>
<dbReference type="GO" id="GO:0006400">
    <property type="term" value="P:tRNA modification"/>
    <property type="evidence" value="ECO:0007669"/>
    <property type="project" value="UniProtKB-UniRule"/>
</dbReference>
<dbReference type="PANTHER" id="PTHR37825">
    <property type="entry name" value="TRNA(MET) CYTIDINE ACETATE LIGASE"/>
    <property type="match status" value="1"/>
</dbReference>
<sequence length="338" mass="39435">MKACGIIVEYNPMHQGHIHHLQEAKRITGCDVLVVILSSYFSQRALPSLIDPYHKSQLAIQYGADLVIELPAVYAAQSADQFAKYAIESLASIGVKWIVFGSETNKIETLTNILHEVESQEKDPSKSWAQNSAYALQPNDILGIQYIKYCQKYGIIPLSIKRSAQFKSATQTRKDYFEKRTNEFLSEYFILNQQWSSYYPYLRLFLLMSDPSKIEQYFLVSEGIEYRLVEAAKKERTWEGFLSRTISKTYTRARIQRVCLFIMLQIEKQEMKNHDHFSCAIVLGFNGHGRQYLKEIDRSRVYTRFRALPPFLKRVHLKSKFLYESIMEQNIKDTIYVL</sequence>
<reference evidence="3 4" key="1">
    <citation type="submission" date="2016-11" db="EMBL/GenBank/DDBJ databases">
        <title>Description of two novel members of the family Erysipelotrichaceae: Ileibacterium lipovorans gen. nov., sp. nov. and Dubosiella newyorkensis, gen. nov., sp. nov.</title>
        <authorList>
            <person name="Cox L.M."/>
            <person name="Sohn J."/>
            <person name="Tyrrell K.L."/>
            <person name="Citron D.M."/>
            <person name="Lawson P.A."/>
            <person name="Patel N.B."/>
            <person name="Iizumi T."/>
            <person name="Perez-Perez G.I."/>
            <person name="Goldstein E.J."/>
            <person name="Blaser M.J."/>
        </authorList>
    </citation>
    <scope>NUCLEOTIDE SEQUENCE [LARGE SCALE GENOMIC DNA]</scope>
    <source>
        <strain evidence="3 4">NYU-BL-A4</strain>
    </source>
</reference>
<dbReference type="GeneID" id="78275866"/>
<keyword evidence="2" id="KW-0694">RNA-binding</keyword>
<gene>
    <name evidence="2" type="primary">tmcAL</name>
    <name evidence="3" type="ORF">BO225_07935</name>
</gene>
<dbReference type="SUPFAM" id="SSF52374">
    <property type="entry name" value="Nucleotidylyl transferase"/>
    <property type="match status" value="1"/>
</dbReference>
<evidence type="ECO:0000313" key="4">
    <source>
        <dbReference type="Proteomes" id="UP000186705"/>
    </source>
</evidence>
<keyword evidence="4" id="KW-1185">Reference proteome</keyword>
<keyword evidence="2" id="KW-0436">Ligase</keyword>
<feature type="binding site" evidence="2">
    <location>
        <position position="139"/>
    </location>
    <ligand>
        <name>ATP</name>
        <dbReference type="ChEBI" id="CHEBI:30616"/>
    </ligand>
</feature>
<protein>
    <recommendedName>
        <fullName evidence="2">tRNA(Met) cytidine acetate ligase</fullName>
        <ecNumber evidence="2">6.3.4.-</ecNumber>
    </recommendedName>
</protein>
<dbReference type="GO" id="GO:0005737">
    <property type="term" value="C:cytoplasm"/>
    <property type="evidence" value="ECO:0007669"/>
    <property type="project" value="UniProtKB-SubCell"/>
</dbReference>
<dbReference type="GO" id="GO:0000049">
    <property type="term" value="F:tRNA binding"/>
    <property type="evidence" value="ECO:0007669"/>
    <property type="project" value="UniProtKB-KW"/>
</dbReference>
<keyword evidence="2" id="KW-0067">ATP-binding</keyword>
<dbReference type="RefSeq" id="WP_076341731.1">
    <property type="nucleotide sequence ID" value="NZ_CAMRDH010000030.1"/>
</dbReference>
<accession>A0A1U7NLL5</accession>
<dbReference type="STRING" id="1862672.BO225_07935"/>
<feature type="binding site" evidence="2">
    <location>
        <begin position="7"/>
        <end position="20"/>
    </location>
    <ligand>
        <name>ATP</name>
        <dbReference type="ChEBI" id="CHEBI:30616"/>
    </ligand>
</feature>
<feature type="binding site" evidence="2">
    <location>
        <position position="162"/>
    </location>
    <ligand>
        <name>ATP</name>
        <dbReference type="ChEBI" id="CHEBI:30616"/>
    </ligand>
</feature>
<keyword evidence="2" id="KW-0547">Nucleotide-binding</keyword>
<organism evidence="3 4">
    <name type="scientific">Dubosiella newyorkensis</name>
    <dbReference type="NCBI Taxonomy" id="1862672"/>
    <lineage>
        <taxon>Bacteria</taxon>
        <taxon>Bacillati</taxon>
        <taxon>Bacillota</taxon>
        <taxon>Erysipelotrichia</taxon>
        <taxon>Erysipelotrichales</taxon>
        <taxon>Erysipelotrichaceae</taxon>
        <taxon>Dubosiella</taxon>
    </lineage>
</organism>
<name>A0A1U7NLL5_9FIRM</name>
<keyword evidence="2" id="KW-0820">tRNA-binding</keyword>
<keyword evidence="2" id="KW-0963">Cytoplasm</keyword>
<dbReference type="OrthoDB" id="9769796at2"/>
<comment type="function">
    <text evidence="2">Catalyzes the formation of N(4)-acetylcytidine (ac(4)C) at the wobble position of elongator tRNA(Met), using acetate and ATP as substrates. First activates an acetate ion to form acetyladenylate (Ac-AMP) and then transfers the acetyl group to tRNA to form ac(4)C34.</text>
</comment>
<evidence type="ECO:0000256" key="2">
    <source>
        <dbReference type="HAMAP-Rule" id="MF_01539"/>
    </source>
</evidence>
<dbReference type="HAMAP" id="MF_01539">
    <property type="entry name" value="TmcAL"/>
    <property type="match status" value="1"/>
</dbReference>
<evidence type="ECO:0000313" key="3">
    <source>
        <dbReference type="EMBL" id="OLU45677.1"/>
    </source>
</evidence>
<comment type="catalytic activity">
    <reaction evidence="2">
        <text>cytidine(34) in elongator tRNA(Met) + acetate + ATP = N(4)-acetylcytidine(34) in elongator tRNA(Met) + AMP + diphosphate</text>
        <dbReference type="Rhea" id="RHEA:58144"/>
        <dbReference type="Rhea" id="RHEA-COMP:10693"/>
        <dbReference type="Rhea" id="RHEA-COMP:10694"/>
        <dbReference type="ChEBI" id="CHEBI:30089"/>
        <dbReference type="ChEBI" id="CHEBI:30616"/>
        <dbReference type="ChEBI" id="CHEBI:33019"/>
        <dbReference type="ChEBI" id="CHEBI:74900"/>
        <dbReference type="ChEBI" id="CHEBI:82748"/>
        <dbReference type="ChEBI" id="CHEBI:456215"/>
    </reaction>
</comment>
<evidence type="ECO:0000256" key="1">
    <source>
        <dbReference type="ARBA" id="ARBA00022694"/>
    </source>
</evidence>
<dbReference type="EC" id="6.3.4.-" evidence="2"/>
<dbReference type="InterPro" id="IPR014729">
    <property type="entry name" value="Rossmann-like_a/b/a_fold"/>
</dbReference>
<dbReference type="EMBL" id="MPKA01000082">
    <property type="protein sequence ID" value="OLU45677.1"/>
    <property type="molecule type" value="Genomic_DNA"/>
</dbReference>
<comment type="subcellular location">
    <subcellularLocation>
        <location evidence="2">Cytoplasm</location>
    </subcellularLocation>
</comment>